<dbReference type="EMBL" id="JAPUFD010000027">
    <property type="protein sequence ID" value="MDI1493471.1"/>
    <property type="molecule type" value="Genomic_DNA"/>
</dbReference>
<accession>A0AA43TVU5</accession>
<sequence length="437" mass="49008">MQAKKASDTGKLQIRDQTQLTKARARNRETLALNLAPIISLNDKARGAFLALYVTGFSKTYDVLAFLFKRPTVPEILTPSFDAVSLAFFSFLFNSPEALILARREYARALPLLGKSLTCPRSAASDSTLSAVLLCDLFEKISSTDSGLSESWMSHVNGALALVKLRKAQQLAQYNSRRLSVRLSLNLLISSVAASRPVPLELRQLRTDLEPLLDKDNPKWTMSGLVVKYADLRAAMKTGHLSAADIVVRACDIDQEFQHLAEGIRVSFQPTLVTMSDKSPSVLEKHYVVHRDHFITQVWNVWCAQRILLNVIMRDHIPIEISGKEAAPDATTEVIDCMGRQICASIPQYTMLPKEPMEDISITQKLRFYTLLWPLYVVGMYTTASSGMKTWTIEQLRSLSSRFNVRNANKVADWLDAEVRKDPWELYTMLGGYAFAA</sequence>
<dbReference type="InterPro" id="IPR021858">
    <property type="entry name" value="Fun_TF"/>
</dbReference>
<organism evidence="1 2">
    <name type="scientific">Ramalina farinacea</name>
    <dbReference type="NCBI Taxonomy" id="258253"/>
    <lineage>
        <taxon>Eukaryota</taxon>
        <taxon>Fungi</taxon>
        <taxon>Dikarya</taxon>
        <taxon>Ascomycota</taxon>
        <taxon>Pezizomycotina</taxon>
        <taxon>Lecanoromycetes</taxon>
        <taxon>OSLEUM clade</taxon>
        <taxon>Lecanoromycetidae</taxon>
        <taxon>Lecanorales</taxon>
        <taxon>Lecanorineae</taxon>
        <taxon>Ramalinaceae</taxon>
        <taxon>Ramalina</taxon>
    </lineage>
</organism>
<gene>
    <name evidence="1" type="ORF">OHK93_005261</name>
</gene>
<dbReference type="Proteomes" id="UP001161017">
    <property type="component" value="Unassembled WGS sequence"/>
</dbReference>
<evidence type="ECO:0000313" key="2">
    <source>
        <dbReference type="Proteomes" id="UP001161017"/>
    </source>
</evidence>
<dbReference type="InterPro" id="IPR053175">
    <property type="entry name" value="DHMBA_Reg_Transcription_Factor"/>
</dbReference>
<reference evidence="1" key="1">
    <citation type="journal article" date="2023" name="Genome Biol. Evol.">
        <title>First Whole Genome Sequence and Flow Cytometry Genome Size Data for the Lichen-Forming Fungus Ramalina farinacea (Ascomycota).</title>
        <authorList>
            <person name="Llewellyn T."/>
            <person name="Mian S."/>
            <person name="Hill R."/>
            <person name="Leitch I.J."/>
            <person name="Gaya E."/>
        </authorList>
    </citation>
    <scope>NUCLEOTIDE SEQUENCE</scope>
    <source>
        <strain evidence="1">LIQ254RAFAR</strain>
    </source>
</reference>
<dbReference type="AlphaFoldDB" id="A0AA43TVU5"/>
<keyword evidence="2" id="KW-1185">Reference proteome</keyword>
<comment type="caution">
    <text evidence="1">The sequence shown here is derived from an EMBL/GenBank/DDBJ whole genome shotgun (WGS) entry which is preliminary data.</text>
</comment>
<evidence type="ECO:0000313" key="1">
    <source>
        <dbReference type="EMBL" id="MDI1493471.1"/>
    </source>
</evidence>
<dbReference type="PANTHER" id="PTHR38791:SF1">
    <property type="entry name" value="TRANSCRIPTION FACTOR, PUTATIVE-RELATED"/>
    <property type="match status" value="1"/>
</dbReference>
<dbReference type="PANTHER" id="PTHR38791">
    <property type="entry name" value="ZN(II)2CYS6 TRANSCRIPTION FACTOR (EUROFUNG)-RELATED-RELATED"/>
    <property type="match status" value="1"/>
</dbReference>
<protein>
    <submittedName>
        <fullName evidence="1">Uncharacterized protein</fullName>
    </submittedName>
</protein>
<proteinExistence type="predicted"/>
<dbReference type="Pfam" id="PF11951">
    <property type="entry name" value="Fungal_trans_2"/>
    <property type="match status" value="1"/>
</dbReference>
<name>A0AA43TVU5_9LECA</name>